<proteinExistence type="predicted"/>
<organism evidence="1 2">
    <name type="scientific">Datura stramonium</name>
    <name type="common">Jimsonweed</name>
    <name type="synonym">Common thornapple</name>
    <dbReference type="NCBI Taxonomy" id="4076"/>
    <lineage>
        <taxon>Eukaryota</taxon>
        <taxon>Viridiplantae</taxon>
        <taxon>Streptophyta</taxon>
        <taxon>Embryophyta</taxon>
        <taxon>Tracheophyta</taxon>
        <taxon>Spermatophyta</taxon>
        <taxon>Magnoliopsida</taxon>
        <taxon>eudicotyledons</taxon>
        <taxon>Gunneridae</taxon>
        <taxon>Pentapetalae</taxon>
        <taxon>asterids</taxon>
        <taxon>lamiids</taxon>
        <taxon>Solanales</taxon>
        <taxon>Solanaceae</taxon>
        <taxon>Solanoideae</taxon>
        <taxon>Datureae</taxon>
        <taxon>Datura</taxon>
    </lineage>
</organism>
<gene>
    <name evidence="1" type="ORF">HAX54_014999</name>
</gene>
<dbReference type="EMBL" id="JACEIK010001949">
    <property type="protein sequence ID" value="MCD7473265.1"/>
    <property type="molecule type" value="Genomic_DNA"/>
</dbReference>
<reference evidence="1 2" key="1">
    <citation type="journal article" date="2021" name="BMC Genomics">
        <title>Datura genome reveals duplications of psychoactive alkaloid biosynthetic genes and high mutation rate following tissue culture.</title>
        <authorList>
            <person name="Rajewski A."/>
            <person name="Carter-House D."/>
            <person name="Stajich J."/>
            <person name="Litt A."/>
        </authorList>
    </citation>
    <scope>NUCLEOTIDE SEQUENCE [LARGE SCALE GENOMIC DNA]</scope>
    <source>
        <strain evidence="1">AR-01</strain>
    </source>
</reference>
<evidence type="ECO:0000313" key="1">
    <source>
        <dbReference type="EMBL" id="MCD7473265.1"/>
    </source>
</evidence>
<name>A0ABS8TRD5_DATST</name>
<dbReference type="Proteomes" id="UP000823775">
    <property type="component" value="Unassembled WGS sequence"/>
</dbReference>
<protein>
    <submittedName>
        <fullName evidence="1">Uncharacterized protein</fullName>
    </submittedName>
</protein>
<evidence type="ECO:0000313" key="2">
    <source>
        <dbReference type="Proteomes" id="UP000823775"/>
    </source>
</evidence>
<sequence length="126" mass="15001">MEEFDIFGIVTRGTTSGYSRWWFDRIWLEMVRNRGNGWFPGGWRPERGEIWWFLPVVVGRTRGGGECDTGPVGRRSETTRGRGQRLKQWGRRLWFHLAGVDRYMAEREKVKSLWLLVLVEKEVKRE</sequence>
<comment type="caution">
    <text evidence="1">The sequence shown here is derived from an EMBL/GenBank/DDBJ whole genome shotgun (WGS) entry which is preliminary data.</text>
</comment>
<accession>A0ABS8TRD5</accession>
<keyword evidence="2" id="KW-1185">Reference proteome</keyword>